<evidence type="ECO:0000313" key="2">
    <source>
        <dbReference type="Proteomes" id="UP000516521"/>
    </source>
</evidence>
<protein>
    <submittedName>
        <fullName evidence="1">Autotransporter adhesin</fullName>
    </submittedName>
</protein>
<name>A0A7L4XWI1_9CAUD</name>
<keyword evidence="2" id="KW-1185">Reference proteome</keyword>
<dbReference type="EMBL" id="MN715356">
    <property type="protein sequence ID" value="QGZ13747.1"/>
    <property type="molecule type" value="Genomic_DNA"/>
</dbReference>
<dbReference type="GeneID" id="77949880"/>
<dbReference type="Proteomes" id="UP000516521">
    <property type="component" value="Segment"/>
</dbReference>
<dbReference type="RefSeq" id="YP_010673581.1">
    <property type="nucleotide sequence ID" value="NC_070986.1"/>
</dbReference>
<reference evidence="1 2" key="1">
    <citation type="submission" date="2019-11" db="EMBL/GenBank/DDBJ databases">
        <authorList>
            <person name="Lozano-Solano D."/>
            <person name="Solano-Castaneda C."/>
            <person name="Acosta-Hoyos A."/>
        </authorList>
    </citation>
    <scope>NUCLEOTIDE SEQUENCE [LARGE SCALE GENOMIC DNA]</scope>
</reference>
<dbReference type="KEGG" id="vg:77949880"/>
<accession>A0A7L4XWI1</accession>
<organism evidence="1 2">
    <name type="scientific">Escherichia phage vB_EcoP_EcoN5</name>
    <dbReference type="NCBI Taxonomy" id="2686238"/>
    <lineage>
        <taxon>Viruses</taxon>
        <taxon>Duplodnaviria</taxon>
        <taxon>Heunggongvirae</taxon>
        <taxon>Uroviricota</taxon>
        <taxon>Caudoviricetes</taxon>
        <taxon>Mktvariviridae</taxon>
        <taxon>Gordonclarkvirinae</taxon>
        <taxon>Kuravirus</taxon>
        <taxon>Kuravirus EcoN5</taxon>
    </lineage>
</organism>
<proteinExistence type="predicted"/>
<sequence length="85" mass="9648">MSIVKTVTIIDVMTNRLAKWKFTNNHNTKHNVSLIANQIGHNPKTARTNVILRGADGKFISYKNKDVEKEYRVAVENLIPFPKGV</sequence>
<evidence type="ECO:0000313" key="1">
    <source>
        <dbReference type="EMBL" id="QGZ13747.1"/>
    </source>
</evidence>